<organism evidence="1">
    <name type="scientific">Rhizophora mucronata</name>
    <name type="common">Asiatic mangrove</name>
    <dbReference type="NCBI Taxonomy" id="61149"/>
    <lineage>
        <taxon>Eukaryota</taxon>
        <taxon>Viridiplantae</taxon>
        <taxon>Streptophyta</taxon>
        <taxon>Embryophyta</taxon>
        <taxon>Tracheophyta</taxon>
        <taxon>Spermatophyta</taxon>
        <taxon>Magnoliopsida</taxon>
        <taxon>eudicotyledons</taxon>
        <taxon>Gunneridae</taxon>
        <taxon>Pentapetalae</taxon>
        <taxon>rosids</taxon>
        <taxon>fabids</taxon>
        <taxon>Malpighiales</taxon>
        <taxon>Rhizophoraceae</taxon>
        <taxon>Rhizophora</taxon>
    </lineage>
</organism>
<dbReference type="AlphaFoldDB" id="A0A2P2KZ97"/>
<proteinExistence type="predicted"/>
<accession>A0A2P2KZ97</accession>
<name>A0A2P2KZ97_RHIMU</name>
<reference evidence="1" key="1">
    <citation type="submission" date="2018-02" db="EMBL/GenBank/DDBJ databases">
        <title>Rhizophora mucronata_Transcriptome.</title>
        <authorList>
            <person name="Meera S.P."/>
            <person name="Sreeshan A."/>
            <person name="Augustine A."/>
        </authorList>
    </citation>
    <scope>NUCLEOTIDE SEQUENCE</scope>
    <source>
        <tissue evidence="1">Leaf</tissue>
    </source>
</reference>
<dbReference type="EMBL" id="GGEC01030558">
    <property type="protein sequence ID" value="MBX11042.1"/>
    <property type="molecule type" value="Transcribed_RNA"/>
</dbReference>
<evidence type="ECO:0000313" key="1">
    <source>
        <dbReference type="EMBL" id="MBX11042.1"/>
    </source>
</evidence>
<sequence length="34" mass="4038">MISNLRIKLVHLFSMLNSISFSIRRNNYNIIISE</sequence>
<protein>
    <submittedName>
        <fullName evidence="1">Uncharacterized protein</fullName>
    </submittedName>
</protein>